<feature type="non-terminal residue" evidence="1">
    <location>
        <position position="308"/>
    </location>
</feature>
<accession>A0A8S3ZHH5</accession>
<keyword evidence="2" id="KW-1185">Reference proteome</keyword>
<name>A0A8S3ZHH5_9EUPU</name>
<evidence type="ECO:0000313" key="2">
    <source>
        <dbReference type="Proteomes" id="UP000678393"/>
    </source>
</evidence>
<protein>
    <submittedName>
        <fullName evidence="1">Uncharacterized protein</fullName>
    </submittedName>
</protein>
<dbReference type="AlphaFoldDB" id="A0A8S3ZHH5"/>
<reference evidence="1" key="1">
    <citation type="submission" date="2021-04" db="EMBL/GenBank/DDBJ databases">
        <authorList>
            <consortium name="Molecular Ecology Group"/>
        </authorList>
    </citation>
    <scope>NUCLEOTIDE SEQUENCE</scope>
</reference>
<evidence type="ECO:0000313" key="1">
    <source>
        <dbReference type="EMBL" id="CAG5127365.1"/>
    </source>
</evidence>
<comment type="caution">
    <text evidence="1">The sequence shown here is derived from an EMBL/GenBank/DDBJ whole genome shotgun (WGS) entry which is preliminary data.</text>
</comment>
<gene>
    <name evidence="1" type="ORF">CUNI_LOCUS12923</name>
</gene>
<feature type="non-terminal residue" evidence="1">
    <location>
        <position position="1"/>
    </location>
</feature>
<dbReference type="Gene3D" id="1.20.58.60">
    <property type="match status" value="1"/>
</dbReference>
<dbReference type="SUPFAM" id="SSF46966">
    <property type="entry name" value="Spectrin repeat"/>
    <property type="match status" value="1"/>
</dbReference>
<dbReference type="EMBL" id="CAJHNH020002668">
    <property type="protein sequence ID" value="CAG5127365.1"/>
    <property type="molecule type" value="Genomic_DNA"/>
</dbReference>
<dbReference type="OrthoDB" id="10041151at2759"/>
<sequence length="308" mass="35092">IEQDFGCRTDFAGAMFLPACIEEMGETENYTDARFSDNDFYLTESEASKKASLAYTDKESEDKYETGVTLIDGFVDLLQNKLRTDASTNTISSKTCAKYPSSTASSSPTGTLTPLEQQNELWQAIGSLDIFLADKDIIEACEKSNEDHYHLGSDNDLLGTPSVSLVEFLQQYKELTDWLKQVKEITHRDIACLSEKYLHLSYHEEMLERSSRRQVLEDYSSQLVMFCPKVADEIKERMAALDVQWVDLEQAVNTSFHLRNPEAMKKDLQKDLTTLKQWLTEVEAALVPLTVNNDWTQAELVEKLQKHQ</sequence>
<dbReference type="Proteomes" id="UP000678393">
    <property type="component" value="Unassembled WGS sequence"/>
</dbReference>
<organism evidence="1 2">
    <name type="scientific">Candidula unifasciata</name>
    <dbReference type="NCBI Taxonomy" id="100452"/>
    <lineage>
        <taxon>Eukaryota</taxon>
        <taxon>Metazoa</taxon>
        <taxon>Spiralia</taxon>
        <taxon>Lophotrochozoa</taxon>
        <taxon>Mollusca</taxon>
        <taxon>Gastropoda</taxon>
        <taxon>Heterobranchia</taxon>
        <taxon>Euthyneura</taxon>
        <taxon>Panpulmonata</taxon>
        <taxon>Eupulmonata</taxon>
        <taxon>Stylommatophora</taxon>
        <taxon>Helicina</taxon>
        <taxon>Helicoidea</taxon>
        <taxon>Geomitridae</taxon>
        <taxon>Candidula</taxon>
    </lineage>
</organism>
<proteinExistence type="predicted"/>